<dbReference type="HOGENOM" id="CLU_1937715_0_0_1"/>
<gene>
    <name evidence="1" type="ORF">EURHEDRAFT_174472</name>
</gene>
<keyword evidence="2" id="KW-1185">Reference proteome</keyword>
<sequence>MQFWPTILAAKQGNNDIVELLLDKGWIPIQLDGLFQPRSKNRETNMATCIHSEPDILGTYLRPGIRYTNPDYTRNEKEAYTTENLSEDQAIAKFYTEHLPAIVNKTIQVYHNFSDYFQSALNEQLTVVTY</sequence>
<dbReference type="AlphaFoldDB" id="A0A017S746"/>
<dbReference type="GeneID" id="63692983"/>
<dbReference type="RefSeq" id="XP_040636344.1">
    <property type="nucleotide sequence ID" value="XM_040777859.1"/>
</dbReference>
<accession>A0A017S746</accession>
<proteinExistence type="predicted"/>
<organism evidence="1 2">
    <name type="scientific">Aspergillus ruber (strain CBS 135680)</name>
    <dbReference type="NCBI Taxonomy" id="1388766"/>
    <lineage>
        <taxon>Eukaryota</taxon>
        <taxon>Fungi</taxon>
        <taxon>Dikarya</taxon>
        <taxon>Ascomycota</taxon>
        <taxon>Pezizomycotina</taxon>
        <taxon>Eurotiomycetes</taxon>
        <taxon>Eurotiomycetidae</taxon>
        <taxon>Eurotiales</taxon>
        <taxon>Aspergillaceae</taxon>
        <taxon>Aspergillus</taxon>
        <taxon>Aspergillus subgen. Aspergillus</taxon>
    </lineage>
</organism>
<evidence type="ECO:0008006" key="3">
    <source>
        <dbReference type="Google" id="ProtNLM"/>
    </source>
</evidence>
<dbReference type="EMBL" id="KK088435">
    <property type="protein sequence ID" value="EYE92656.1"/>
    <property type="molecule type" value="Genomic_DNA"/>
</dbReference>
<evidence type="ECO:0000313" key="2">
    <source>
        <dbReference type="Proteomes" id="UP000019804"/>
    </source>
</evidence>
<protein>
    <recommendedName>
        <fullName evidence="3">Ankyrin repeat-containing domain protein</fullName>
    </recommendedName>
</protein>
<reference evidence="2" key="1">
    <citation type="journal article" date="2014" name="Nat. Commun.">
        <title>Genomic adaptations of the halophilic Dead Sea filamentous fungus Eurotium rubrum.</title>
        <authorList>
            <person name="Kis-Papo T."/>
            <person name="Weig A.R."/>
            <person name="Riley R."/>
            <person name="Persoh D."/>
            <person name="Salamov A."/>
            <person name="Sun H."/>
            <person name="Lipzen A."/>
            <person name="Wasser S.P."/>
            <person name="Rambold G."/>
            <person name="Grigoriev I.V."/>
            <person name="Nevo E."/>
        </authorList>
    </citation>
    <scope>NUCLEOTIDE SEQUENCE [LARGE SCALE GENOMIC DNA]</scope>
    <source>
        <strain evidence="2">CBS 135680</strain>
    </source>
</reference>
<evidence type="ECO:0000313" key="1">
    <source>
        <dbReference type="EMBL" id="EYE92656.1"/>
    </source>
</evidence>
<dbReference type="Proteomes" id="UP000019804">
    <property type="component" value="Unassembled WGS sequence"/>
</dbReference>
<name>A0A017S746_ASPRC</name>